<reference evidence="3" key="1">
    <citation type="submission" date="2018-04" db="EMBL/GenBank/DDBJ databases">
        <title>Whole genome sequencing of Hypsizygus marmoreus.</title>
        <authorList>
            <person name="Choi I.-G."/>
            <person name="Min B."/>
            <person name="Kim J.-G."/>
            <person name="Kim S."/>
            <person name="Oh Y.-L."/>
            <person name="Kong W.-S."/>
            <person name="Park H."/>
            <person name="Jeong J."/>
            <person name="Song E.-S."/>
        </authorList>
    </citation>
    <scope>NUCLEOTIDE SEQUENCE [LARGE SCALE GENOMIC DNA]</scope>
    <source>
        <strain evidence="3">51987-8</strain>
    </source>
</reference>
<dbReference type="AlphaFoldDB" id="A0A369K976"/>
<protein>
    <submittedName>
        <fullName evidence="3">Uncharacterized protein</fullName>
    </submittedName>
</protein>
<evidence type="ECO:0000313" key="4">
    <source>
        <dbReference type="Proteomes" id="UP000076154"/>
    </source>
</evidence>
<evidence type="ECO:0000313" key="3">
    <source>
        <dbReference type="EMBL" id="RDB27466.1"/>
    </source>
</evidence>
<dbReference type="EMBL" id="LUEZ02000016">
    <property type="protein sequence ID" value="RDB27466.1"/>
    <property type="molecule type" value="Genomic_DNA"/>
</dbReference>
<sequence length="504" mass="57597">MNGNKMDTDESRYRHLLSTNDEPPDLEVAEIRKIIAQRQSNLSKLEMRIAELQEMLQPLTAQHRREENILAHFCAVVAPVRRLPRDILIEIFLYTRNWRRAEGFLGEREFMSTPVGPLPTPSPLVITHVCSQWRRVALSMPVLWATIHSSRWHFNQSVPGNGITDDERFQTWLARTGSYCPLDITFYGPGHLRSLSLSTRIERYIHRIRALHLEGSLHDLPSMSFNVLETLSLSDYYLEGSDSNWASFPALRRVILRGEDDVTPPSFIPWQQLTHLFLELQSMDRSTLLSVLSQSPKLIKLHVSIYKTSGAGLAVSDDEHITIPQLETLIITGPVAWLFGFLTLPALTTLKIEFSDRLTALYDAFQTRSLCSLQSLIFSSVIRMGSEDFLDLLRLMPTLTEIISERGHYVTPMLVSVLASRTLVPELEYLEISSYHNKSGLADTIDDMILHMINIRDCSGTLAVLEQNTQRGVRVFRSQVPTRVWDGKVRRFPTDIQTVEMIFL</sequence>
<dbReference type="STRING" id="39966.A0A369K976"/>
<dbReference type="SUPFAM" id="SSF81383">
    <property type="entry name" value="F-box domain"/>
    <property type="match status" value="1"/>
</dbReference>
<dbReference type="Gene3D" id="3.80.10.10">
    <property type="entry name" value="Ribonuclease Inhibitor"/>
    <property type="match status" value="1"/>
</dbReference>
<dbReference type="InParanoid" id="A0A369K976"/>
<evidence type="ECO:0000256" key="2">
    <source>
        <dbReference type="SAM" id="MobiDB-lite"/>
    </source>
</evidence>
<dbReference type="OrthoDB" id="3365698at2759"/>
<dbReference type="Gene3D" id="1.20.1280.50">
    <property type="match status" value="1"/>
</dbReference>
<evidence type="ECO:0000256" key="1">
    <source>
        <dbReference type="SAM" id="Coils"/>
    </source>
</evidence>
<dbReference type="InterPro" id="IPR032675">
    <property type="entry name" value="LRR_dom_sf"/>
</dbReference>
<feature type="coiled-coil region" evidence="1">
    <location>
        <begin position="35"/>
        <end position="62"/>
    </location>
</feature>
<organism evidence="3 4">
    <name type="scientific">Hypsizygus marmoreus</name>
    <name type="common">White beech mushroom</name>
    <name type="synonym">Agaricus marmoreus</name>
    <dbReference type="NCBI Taxonomy" id="39966"/>
    <lineage>
        <taxon>Eukaryota</taxon>
        <taxon>Fungi</taxon>
        <taxon>Dikarya</taxon>
        <taxon>Basidiomycota</taxon>
        <taxon>Agaricomycotina</taxon>
        <taxon>Agaricomycetes</taxon>
        <taxon>Agaricomycetidae</taxon>
        <taxon>Agaricales</taxon>
        <taxon>Tricholomatineae</taxon>
        <taxon>Lyophyllaceae</taxon>
        <taxon>Hypsizygus</taxon>
    </lineage>
</organism>
<dbReference type="Proteomes" id="UP000076154">
    <property type="component" value="Unassembled WGS sequence"/>
</dbReference>
<proteinExistence type="predicted"/>
<feature type="compositionally biased region" description="Basic and acidic residues" evidence="2">
    <location>
        <begin position="1"/>
        <end position="13"/>
    </location>
</feature>
<feature type="region of interest" description="Disordered" evidence="2">
    <location>
        <begin position="1"/>
        <end position="20"/>
    </location>
</feature>
<name>A0A369K976_HYPMA</name>
<keyword evidence="4" id="KW-1185">Reference proteome</keyword>
<gene>
    <name evidence="3" type="ORF">Hypma_004095</name>
</gene>
<comment type="caution">
    <text evidence="3">The sequence shown here is derived from an EMBL/GenBank/DDBJ whole genome shotgun (WGS) entry which is preliminary data.</text>
</comment>
<keyword evidence="1" id="KW-0175">Coiled coil</keyword>
<dbReference type="InterPro" id="IPR036047">
    <property type="entry name" value="F-box-like_dom_sf"/>
</dbReference>
<accession>A0A369K976</accession>
<dbReference type="SUPFAM" id="SSF52047">
    <property type="entry name" value="RNI-like"/>
    <property type="match status" value="1"/>
</dbReference>